<name>A0ABR0R7V2_GOSAR</name>
<proteinExistence type="predicted"/>
<organism evidence="1 2">
    <name type="scientific">Gossypium arboreum</name>
    <name type="common">Tree cotton</name>
    <name type="synonym">Gossypium nanking</name>
    <dbReference type="NCBI Taxonomy" id="29729"/>
    <lineage>
        <taxon>Eukaryota</taxon>
        <taxon>Viridiplantae</taxon>
        <taxon>Streptophyta</taxon>
        <taxon>Embryophyta</taxon>
        <taxon>Tracheophyta</taxon>
        <taxon>Spermatophyta</taxon>
        <taxon>Magnoliopsida</taxon>
        <taxon>eudicotyledons</taxon>
        <taxon>Gunneridae</taxon>
        <taxon>Pentapetalae</taxon>
        <taxon>rosids</taxon>
        <taxon>malvids</taxon>
        <taxon>Malvales</taxon>
        <taxon>Malvaceae</taxon>
        <taxon>Malvoideae</taxon>
        <taxon>Gossypium</taxon>
    </lineage>
</organism>
<reference evidence="1 2" key="1">
    <citation type="submission" date="2023-03" db="EMBL/GenBank/DDBJ databases">
        <title>WGS of Gossypium arboreum.</title>
        <authorList>
            <person name="Yu D."/>
        </authorList>
    </citation>
    <scope>NUCLEOTIDE SEQUENCE [LARGE SCALE GENOMIC DNA]</scope>
    <source>
        <tissue evidence="1">Leaf</tissue>
    </source>
</reference>
<keyword evidence="2" id="KW-1185">Reference proteome</keyword>
<dbReference type="Proteomes" id="UP001358586">
    <property type="component" value="Chromosome 1"/>
</dbReference>
<comment type="caution">
    <text evidence="1">The sequence shown here is derived from an EMBL/GenBank/DDBJ whole genome shotgun (WGS) entry which is preliminary data.</text>
</comment>
<evidence type="ECO:0000313" key="2">
    <source>
        <dbReference type="Proteomes" id="UP001358586"/>
    </source>
</evidence>
<dbReference type="EMBL" id="JARKNE010000001">
    <property type="protein sequence ID" value="KAK5847178.1"/>
    <property type="molecule type" value="Genomic_DNA"/>
</dbReference>
<protein>
    <submittedName>
        <fullName evidence="1">Uncharacterized protein</fullName>
    </submittedName>
</protein>
<accession>A0ABR0R7V2</accession>
<sequence length="143" mass="16239">MDDKKKLILILDNSEVDANEAASGKMIMEIKWWKASQELRRRVKKYEGKEEEVPSPLLKSMIKLKNVSKVSTPFIRSAEVKRKHPTCKINISKHIHNQRCPLANNVESNPSNQSPQPFLSSLNLESNALVYTSLQVATTILLL</sequence>
<gene>
    <name evidence="1" type="ORF">PVK06_003481</name>
</gene>
<evidence type="ECO:0000313" key="1">
    <source>
        <dbReference type="EMBL" id="KAK5847178.1"/>
    </source>
</evidence>